<proteinExistence type="predicted"/>
<feature type="region of interest" description="Disordered" evidence="1">
    <location>
        <begin position="45"/>
        <end position="131"/>
    </location>
</feature>
<protein>
    <submittedName>
        <fullName evidence="2">Uncharacterized protein</fullName>
    </submittedName>
</protein>
<dbReference type="EMBL" id="KX218108">
    <property type="protein sequence ID" value="AOZ61190.1"/>
    <property type="molecule type" value="Genomic_DNA"/>
</dbReference>
<feature type="compositionally biased region" description="Low complexity" evidence="1">
    <location>
        <begin position="82"/>
        <end position="92"/>
    </location>
</feature>
<reference evidence="2" key="1">
    <citation type="journal article" date="2016" name="Nat. Commun.">
        <title>Non-enzymatic pyridine ring formation in the biosynthesis of the rubrolone tropolone alkaloids.</title>
        <authorList>
            <person name="Yan Y."/>
            <person name="Yang J."/>
            <person name="Yu Z."/>
            <person name="Yu M."/>
            <person name="Ma Y.T."/>
            <person name="Wang L."/>
            <person name="Su C."/>
            <person name="Luo J."/>
            <person name="Horsman G.P."/>
            <person name="Huang S.X."/>
        </authorList>
    </citation>
    <scope>NUCLEOTIDE SEQUENCE</scope>
    <source>
        <strain evidence="2">KIB-H033</strain>
    </source>
</reference>
<dbReference type="AlphaFoldDB" id="A0A1I9S3P8"/>
<evidence type="ECO:0000256" key="1">
    <source>
        <dbReference type="SAM" id="MobiDB-lite"/>
    </source>
</evidence>
<accession>A0A1I9S3P8</accession>
<organism evidence="2">
    <name type="scientific">Streptomyces sp. KIB-H033</name>
    <dbReference type="NCBI Taxonomy" id="1912612"/>
    <lineage>
        <taxon>Bacteria</taxon>
        <taxon>Bacillati</taxon>
        <taxon>Actinomycetota</taxon>
        <taxon>Actinomycetes</taxon>
        <taxon>Kitasatosporales</taxon>
        <taxon>Streptomycetaceae</taxon>
        <taxon>Streptomyces</taxon>
    </lineage>
</organism>
<sequence length="131" mass="13546">MRTLAVVTAEAPAAPEEACAHLLDHLIPDGSDNVTLVVVRLNAVHPDRPAPPPLAGGTSGAGRIRPLWPGWGSPGMRAAHLAGGRCRPGRAARPPPRPRAPGTSGEAVGPWAARARVWPGQPAGGPRRRRG</sequence>
<name>A0A1I9S3P8_9ACTN</name>
<evidence type="ECO:0000313" key="2">
    <source>
        <dbReference type="EMBL" id="AOZ61190.1"/>
    </source>
</evidence>